<evidence type="ECO:0000313" key="2">
    <source>
        <dbReference type="EMBL" id="PRX14080.1"/>
    </source>
</evidence>
<evidence type="ECO:0000256" key="1">
    <source>
        <dbReference type="SAM" id="Phobius"/>
    </source>
</evidence>
<keyword evidence="3" id="KW-1185">Reference proteome</keyword>
<comment type="caution">
    <text evidence="2">The sequence shown here is derived from an EMBL/GenBank/DDBJ whole genome shotgun (WGS) entry which is preliminary data.</text>
</comment>
<dbReference type="EMBL" id="PVNA01000002">
    <property type="protein sequence ID" value="PRX14080.1"/>
    <property type="molecule type" value="Genomic_DNA"/>
</dbReference>
<evidence type="ECO:0000313" key="3">
    <source>
        <dbReference type="Proteomes" id="UP000239997"/>
    </source>
</evidence>
<name>A0ABX5E4R5_NONUL</name>
<keyword evidence="1" id="KW-1133">Transmembrane helix</keyword>
<gene>
    <name evidence="2" type="ORF">LY02_01109</name>
</gene>
<protein>
    <submittedName>
        <fullName evidence="2">Uncharacterized protein</fullName>
    </submittedName>
</protein>
<sequence>MFYFYKVTYDQHGNVYYPFMMKSIIIITIIILSLHLTSEKNTFSGKYKIIAETYGDLNADGIDEKVSVLETIEKLESGNTRLIQIYRNINGMWILWHSSENAILKYQKDIMMSDPFDGIEIDHGTLLIAFSGGSSWKWSYTDKYRYQNNQFELIGYTSDYFKLCEYWLTVDYNLSTGKLITTKEFEKCENQEQIIYKTENEMFFKSNIDINLQNRNTKEVTIITPKYKRQIFI</sequence>
<dbReference type="Proteomes" id="UP000239997">
    <property type="component" value="Unassembled WGS sequence"/>
</dbReference>
<proteinExistence type="predicted"/>
<organism evidence="2 3">
    <name type="scientific">Nonlabens ulvanivorans</name>
    <name type="common">Persicivirga ulvanivorans</name>
    <dbReference type="NCBI Taxonomy" id="906888"/>
    <lineage>
        <taxon>Bacteria</taxon>
        <taxon>Pseudomonadati</taxon>
        <taxon>Bacteroidota</taxon>
        <taxon>Flavobacteriia</taxon>
        <taxon>Flavobacteriales</taxon>
        <taxon>Flavobacteriaceae</taxon>
        <taxon>Nonlabens</taxon>
    </lineage>
</organism>
<reference evidence="2 3" key="1">
    <citation type="submission" date="2018-03" db="EMBL/GenBank/DDBJ databases">
        <title>Genomic Encyclopedia of Archaeal and Bacterial Type Strains, Phase II (KMG-II): from individual species to whole genera.</title>
        <authorList>
            <person name="Goeker M."/>
        </authorList>
    </citation>
    <scope>NUCLEOTIDE SEQUENCE [LARGE SCALE GENOMIC DNA]</scope>
    <source>
        <strain evidence="2 3">DSM 22727</strain>
    </source>
</reference>
<accession>A0ABX5E4R5</accession>
<keyword evidence="1" id="KW-0472">Membrane</keyword>
<feature type="transmembrane region" description="Helical" evidence="1">
    <location>
        <begin position="15"/>
        <end position="36"/>
    </location>
</feature>
<keyword evidence="1" id="KW-0812">Transmembrane</keyword>